<feature type="region of interest" description="Disordered" evidence="1">
    <location>
        <begin position="195"/>
        <end position="270"/>
    </location>
</feature>
<feature type="region of interest" description="Disordered" evidence="1">
    <location>
        <begin position="325"/>
        <end position="391"/>
    </location>
</feature>
<evidence type="ECO:0000313" key="3">
    <source>
        <dbReference type="Proteomes" id="UP000226031"/>
    </source>
</evidence>
<accession>A0A2B7Z380</accession>
<feature type="region of interest" description="Disordered" evidence="1">
    <location>
        <begin position="608"/>
        <end position="631"/>
    </location>
</feature>
<dbReference type="EMBL" id="PDND01000154">
    <property type="protein sequence ID" value="PGH30824.1"/>
    <property type="molecule type" value="Genomic_DNA"/>
</dbReference>
<evidence type="ECO:0000256" key="1">
    <source>
        <dbReference type="SAM" id="MobiDB-lite"/>
    </source>
</evidence>
<reference evidence="2 3" key="1">
    <citation type="submission" date="2017-10" db="EMBL/GenBank/DDBJ databases">
        <title>Comparative genomics in systemic dimorphic fungi from Ajellomycetaceae.</title>
        <authorList>
            <person name="Munoz J.F."/>
            <person name="Mcewen J.G."/>
            <person name="Clay O.K."/>
            <person name="Cuomo C.A."/>
        </authorList>
    </citation>
    <scope>NUCLEOTIDE SEQUENCE [LARGE SCALE GENOMIC DNA]</scope>
    <source>
        <strain evidence="2 3">UAMH4076</strain>
    </source>
</reference>
<comment type="caution">
    <text evidence="2">The sequence shown here is derived from an EMBL/GenBank/DDBJ whole genome shotgun (WGS) entry which is preliminary data.</text>
</comment>
<feature type="compositionally biased region" description="Basic and acidic residues" evidence="1">
    <location>
        <begin position="379"/>
        <end position="391"/>
    </location>
</feature>
<dbReference type="AlphaFoldDB" id="A0A2B7Z380"/>
<gene>
    <name evidence="2" type="ORF">GX50_06410</name>
</gene>
<protein>
    <submittedName>
        <fullName evidence="2">Uncharacterized protein</fullName>
    </submittedName>
</protein>
<feature type="region of interest" description="Disordered" evidence="1">
    <location>
        <begin position="94"/>
        <end position="133"/>
    </location>
</feature>
<feature type="compositionally biased region" description="Polar residues" evidence="1">
    <location>
        <begin position="96"/>
        <end position="110"/>
    </location>
</feature>
<name>A0A2B7Z380_9EURO</name>
<evidence type="ECO:0000313" key="2">
    <source>
        <dbReference type="EMBL" id="PGH30824.1"/>
    </source>
</evidence>
<dbReference type="STRING" id="73230.A0A2B7Z380"/>
<keyword evidence="3" id="KW-1185">Reference proteome</keyword>
<organism evidence="2 3">
    <name type="scientific">[Emmonsia] crescens</name>
    <dbReference type="NCBI Taxonomy" id="73230"/>
    <lineage>
        <taxon>Eukaryota</taxon>
        <taxon>Fungi</taxon>
        <taxon>Dikarya</taxon>
        <taxon>Ascomycota</taxon>
        <taxon>Pezizomycotina</taxon>
        <taxon>Eurotiomycetes</taxon>
        <taxon>Eurotiomycetidae</taxon>
        <taxon>Onygenales</taxon>
        <taxon>Ajellomycetaceae</taxon>
        <taxon>Emergomyces</taxon>
    </lineage>
</organism>
<dbReference type="Proteomes" id="UP000226031">
    <property type="component" value="Unassembled WGS sequence"/>
</dbReference>
<proteinExistence type="predicted"/>
<sequence length="643" mass="71579">MDLPPRGRFSCLLETMPSSILKCNICPKKPNFSDVSHLLTHVSSKGHLSHYFKLQVRSHQEPGAGELLALYDQWYKEHNLAGLLSERMLTKEAKKGNSNSFAVENASSSRRSSKVKDNCSAAKPPEQPASNIHLPDYLDPRMSLPYIAADNSHTHIQEASRLSGATNATSIKAPTPRAPLWPICQPRMLLPSGTENAIGWKPVSDSSASEEMSPVGQRKRGWVEQVDNPRTASLRRPRRPVTPDPFVDNASPEYAADDDDDESPTKREEATRLKGILWPGMDIFDSATEQMRKKRNQKKDISILKQMEKTSENVEATELVFSPGGTLRRERPISGEVDDSSPLTGETPIPKRVPRPRRRPLAQSSTNLFNLRGQRRKISKADRRRHTDSLEELSRQALPLLDGSPTSRPLQYFGNHYAAGDEDFKLTFTDYEQKPRRGFAIFNENKEQVQSAFRDAMSREEDTATNAAKVGRDVKPSLGTFTGSRSLFHPPGASSNYQFHASKSYTHTRPPAMPEYTVGKENVEPIMNSDGRVDIHAGYGNWTGQQAVEEGRYSAHYFYGSGSQQSFGAFAENEAFGYSCNPLSFSYSQTQPCDGLNDATPRSHDTIAAHEKAKKSGAASPDGTVSDVDREEYGNIYLDNLTR</sequence>
<dbReference type="VEuPathDB" id="FungiDB:EMCG_01203"/>